<protein>
    <submittedName>
        <fullName evidence="2">Uncharacterized protein</fullName>
    </submittedName>
</protein>
<name>A0A366HCJ0_9BURK</name>
<evidence type="ECO:0000313" key="3">
    <source>
        <dbReference type="Proteomes" id="UP000253628"/>
    </source>
</evidence>
<evidence type="ECO:0000313" key="2">
    <source>
        <dbReference type="EMBL" id="RBP40128.1"/>
    </source>
</evidence>
<dbReference type="Proteomes" id="UP000253628">
    <property type="component" value="Unassembled WGS sequence"/>
</dbReference>
<accession>A0A366HCJ0</accession>
<dbReference type="OrthoDB" id="7876422at2"/>
<feature type="region of interest" description="Disordered" evidence="1">
    <location>
        <begin position="84"/>
        <end position="105"/>
    </location>
</feature>
<reference evidence="2 3" key="1">
    <citation type="submission" date="2018-06" db="EMBL/GenBank/DDBJ databases">
        <title>Genomic Encyclopedia of Type Strains, Phase IV (KMG-IV): sequencing the most valuable type-strain genomes for metagenomic binning, comparative biology and taxonomic classification.</title>
        <authorList>
            <person name="Goeker M."/>
        </authorList>
    </citation>
    <scope>NUCLEOTIDE SEQUENCE [LARGE SCALE GENOMIC DNA]</scope>
    <source>
        <strain evidence="2 3">DSM 25520</strain>
    </source>
</reference>
<dbReference type="RefSeq" id="WP_113933086.1">
    <property type="nucleotide sequence ID" value="NZ_JACCEU010000005.1"/>
</dbReference>
<dbReference type="EMBL" id="QNRQ01000004">
    <property type="protein sequence ID" value="RBP40128.1"/>
    <property type="molecule type" value="Genomic_DNA"/>
</dbReference>
<gene>
    <name evidence="2" type="ORF">DFR37_104225</name>
</gene>
<proteinExistence type="predicted"/>
<comment type="caution">
    <text evidence="2">The sequence shown here is derived from an EMBL/GenBank/DDBJ whole genome shotgun (WGS) entry which is preliminary data.</text>
</comment>
<sequence length="105" mass="11810">MSNNKLPPINPEPSQASNVLGFDADKYLEHIEDCDLTEPQKAEFLHTLWNIMATFVRLGFDVEYTLPILFQKASENGGNALEQAIPTHEFNISADDTVEDDEEIT</sequence>
<organism evidence="2 3">
    <name type="scientific">Eoetvoesiella caeni</name>
    <dbReference type="NCBI Taxonomy" id="645616"/>
    <lineage>
        <taxon>Bacteria</taxon>
        <taxon>Pseudomonadati</taxon>
        <taxon>Pseudomonadota</taxon>
        <taxon>Betaproteobacteria</taxon>
        <taxon>Burkholderiales</taxon>
        <taxon>Alcaligenaceae</taxon>
        <taxon>Eoetvoesiella</taxon>
    </lineage>
</organism>
<feature type="compositionally biased region" description="Acidic residues" evidence="1">
    <location>
        <begin position="96"/>
        <end position="105"/>
    </location>
</feature>
<evidence type="ECO:0000256" key="1">
    <source>
        <dbReference type="SAM" id="MobiDB-lite"/>
    </source>
</evidence>
<keyword evidence="3" id="KW-1185">Reference proteome</keyword>
<dbReference type="AlphaFoldDB" id="A0A366HCJ0"/>